<keyword evidence="3" id="KW-0998">Cell outer membrane</keyword>
<dbReference type="Pfam" id="PF00593">
    <property type="entry name" value="TonB_dep_Rec_b-barrel"/>
    <property type="match status" value="1"/>
</dbReference>
<evidence type="ECO:0000313" key="6">
    <source>
        <dbReference type="EMBL" id="RZS93347.1"/>
    </source>
</evidence>
<evidence type="ECO:0000259" key="5">
    <source>
        <dbReference type="Pfam" id="PF00593"/>
    </source>
</evidence>
<evidence type="ECO:0000256" key="4">
    <source>
        <dbReference type="SAM" id="SignalP"/>
    </source>
</evidence>
<accession>A0A4Q7P1B1</accession>
<keyword evidence="2" id="KW-0472">Membrane</keyword>
<name>A0A4Q7P1B1_9FLAO</name>
<dbReference type="Gene3D" id="2.60.40.1120">
    <property type="entry name" value="Carboxypeptidase-like, regulatory domain"/>
    <property type="match status" value="1"/>
</dbReference>
<sequence>MKFITTLILLMNLNLIWAQTTISGVVMDEANTPILGANVYLDGTYDGGSTDDNGTFEFETTETGAQTLIISFLSFETSSITDEVSHLSNLSIKLKEDVNSLGSVILNAGTFSAGDNSEAAVLTPLDIVTTAGAAGDYIGAFQTLPGTSTVAEDGRLFVRGGDANETNIYIDGLQVFQPFTPAANNLPTRGRFSPFLFKGTNFSTGGYSAEYGNALSSVLLLNTIDEPDEEKTEFQFINVGLGGGNTQKWGDNSLSINAFYLNLKPYQNIVDQRVDWIKPYESISGESVYRHQFNNGLLKVYGGFTYADFELNQQDINVPQGINFYLKNRNLYLNSSYRGDLGNDWSVSTGVSFANDNNGIRIEGMDVNNADNSFHAKLKLKKRYSNRFKINYGAEQYLTHYKETAANPDFEAFESQYTNNTTAVFTEANIFLSKKFAFQTGIRGAYHSVLEDYNISPRVSLAYKISENSQMSVAYGDFYQLPDQNVLQYETELEPSKASHYIANYLYQNNGRMFRAEAYYKTYQDLIKYSTEMPQFDSEYYSSGEGYAAGLDVFWRDDKSIPNLEYWITYSYLDTERDYQNFETRATPNFAAAHNLSVVGKYFKEDWKSLISATYNFASGRPYDNPNTSAFLAEKTKSYNSLNLSWAYLISPQKILYLSASNVLGADNIFNYQYSNTPDMNGQFSRSAIRQPADRFFIIGFFWTISDNKNDNQLDNL</sequence>
<keyword evidence="6" id="KW-0675">Receptor</keyword>
<dbReference type="EMBL" id="SGXE01000002">
    <property type="protein sequence ID" value="RZS93347.1"/>
    <property type="molecule type" value="Genomic_DNA"/>
</dbReference>
<dbReference type="Proteomes" id="UP000292262">
    <property type="component" value="Unassembled WGS sequence"/>
</dbReference>
<dbReference type="InterPro" id="IPR008969">
    <property type="entry name" value="CarboxyPept-like_regulatory"/>
</dbReference>
<feature type="chain" id="PRO_5021001681" evidence="4">
    <location>
        <begin position="19"/>
        <end position="717"/>
    </location>
</feature>
<dbReference type="RefSeq" id="WP_130287098.1">
    <property type="nucleotide sequence ID" value="NZ_SGXE01000002.1"/>
</dbReference>
<organism evidence="6 7">
    <name type="scientific">Aquimarina brevivitae</name>
    <dbReference type="NCBI Taxonomy" id="323412"/>
    <lineage>
        <taxon>Bacteria</taxon>
        <taxon>Pseudomonadati</taxon>
        <taxon>Bacteroidota</taxon>
        <taxon>Flavobacteriia</taxon>
        <taxon>Flavobacteriales</taxon>
        <taxon>Flavobacteriaceae</taxon>
        <taxon>Aquimarina</taxon>
    </lineage>
</organism>
<evidence type="ECO:0000256" key="2">
    <source>
        <dbReference type="ARBA" id="ARBA00023136"/>
    </source>
</evidence>
<gene>
    <name evidence="6" type="ORF">EV197_1925</name>
</gene>
<dbReference type="Gene3D" id="2.40.170.20">
    <property type="entry name" value="TonB-dependent receptor, beta-barrel domain"/>
    <property type="match status" value="1"/>
</dbReference>
<dbReference type="InterPro" id="IPR036942">
    <property type="entry name" value="Beta-barrel_TonB_sf"/>
</dbReference>
<keyword evidence="7" id="KW-1185">Reference proteome</keyword>
<proteinExistence type="predicted"/>
<protein>
    <submittedName>
        <fullName evidence="6">Outer membrane cobalamin receptor</fullName>
    </submittedName>
</protein>
<evidence type="ECO:0000256" key="3">
    <source>
        <dbReference type="ARBA" id="ARBA00023237"/>
    </source>
</evidence>
<dbReference type="SUPFAM" id="SSF56935">
    <property type="entry name" value="Porins"/>
    <property type="match status" value="1"/>
</dbReference>
<dbReference type="GO" id="GO:0009279">
    <property type="term" value="C:cell outer membrane"/>
    <property type="evidence" value="ECO:0007669"/>
    <property type="project" value="UniProtKB-SubCell"/>
</dbReference>
<comment type="subcellular location">
    <subcellularLocation>
        <location evidence="1">Cell outer membrane</location>
    </subcellularLocation>
</comment>
<comment type="caution">
    <text evidence="6">The sequence shown here is derived from an EMBL/GenBank/DDBJ whole genome shotgun (WGS) entry which is preliminary data.</text>
</comment>
<evidence type="ECO:0000313" key="7">
    <source>
        <dbReference type="Proteomes" id="UP000292262"/>
    </source>
</evidence>
<dbReference type="Pfam" id="PF13715">
    <property type="entry name" value="CarbopepD_reg_2"/>
    <property type="match status" value="1"/>
</dbReference>
<reference evidence="6 7" key="1">
    <citation type="submission" date="2019-02" db="EMBL/GenBank/DDBJ databases">
        <title>Genomic Encyclopedia of Type Strains, Phase IV (KMG-IV): sequencing the most valuable type-strain genomes for metagenomic binning, comparative biology and taxonomic classification.</title>
        <authorList>
            <person name="Goeker M."/>
        </authorList>
    </citation>
    <scope>NUCLEOTIDE SEQUENCE [LARGE SCALE GENOMIC DNA]</scope>
    <source>
        <strain evidence="6 7">DSM 17196</strain>
    </source>
</reference>
<keyword evidence="4" id="KW-0732">Signal</keyword>
<dbReference type="SUPFAM" id="SSF49464">
    <property type="entry name" value="Carboxypeptidase regulatory domain-like"/>
    <property type="match status" value="1"/>
</dbReference>
<feature type="domain" description="TonB-dependent receptor-like beta-barrel" evidence="5">
    <location>
        <begin position="302"/>
        <end position="662"/>
    </location>
</feature>
<dbReference type="OrthoDB" id="1075473at2"/>
<evidence type="ECO:0000256" key="1">
    <source>
        <dbReference type="ARBA" id="ARBA00004442"/>
    </source>
</evidence>
<feature type="signal peptide" evidence="4">
    <location>
        <begin position="1"/>
        <end position="18"/>
    </location>
</feature>
<dbReference type="InterPro" id="IPR000531">
    <property type="entry name" value="Beta-barrel_TonB"/>
</dbReference>
<dbReference type="AlphaFoldDB" id="A0A4Q7P1B1"/>